<reference evidence="7 8" key="1">
    <citation type="journal article" date="2022" name="Nat. Plants">
        <title>Genomes of leafy and leafless Platanthera orchids illuminate the evolution of mycoheterotrophy.</title>
        <authorList>
            <person name="Li M.H."/>
            <person name="Liu K.W."/>
            <person name="Li Z."/>
            <person name="Lu H.C."/>
            <person name="Ye Q.L."/>
            <person name="Zhang D."/>
            <person name="Wang J.Y."/>
            <person name="Li Y.F."/>
            <person name="Zhong Z.M."/>
            <person name="Liu X."/>
            <person name="Yu X."/>
            <person name="Liu D.K."/>
            <person name="Tu X.D."/>
            <person name="Liu B."/>
            <person name="Hao Y."/>
            <person name="Liao X.Y."/>
            <person name="Jiang Y.T."/>
            <person name="Sun W.H."/>
            <person name="Chen J."/>
            <person name="Chen Y.Q."/>
            <person name="Ai Y."/>
            <person name="Zhai J.W."/>
            <person name="Wu S.S."/>
            <person name="Zhou Z."/>
            <person name="Hsiao Y.Y."/>
            <person name="Wu W.L."/>
            <person name="Chen Y.Y."/>
            <person name="Lin Y.F."/>
            <person name="Hsu J.L."/>
            <person name="Li C.Y."/>
            <person name="Wang Z.W."/>
            <person name="Zhao X."/>
            <person name="Zhong W.Y."/>
            <person name="Ma X.K."/>
            <person name="Ma L."/>
            <person name="Huang J."/>
            <person name="Chen G.Z."/>
            <person name="Huang M.Z."/>
            <person name="Huang L."/>
            <person name="Peng D.H."/>
            <person name="Luo Y.B."/>
            <person name="Zou S.Q."/>
            <person name="Chen S.P."/>
            <person name="Lan S."/>
            <person name="Tsai W.C."/>
            <person name="Van de Peer Y."/>
            <person name="Liu Z.J."/>
        </authorList>
    </citation>
    <scope>NUCLEOTIDE SEQUENCE [LARGE SCALE GENOMIC DNA]</scope>
    <source>
        <strain evidence="7">Lor287</strain>
    </source>
</reference>
<sequence>MEGVHKKADKHALTITTTTTSVGNKRSMEGVHKRHLISSSLHLLQLLTLCLSLSFEACIFFSHSTTGRLLPAATCILILLLPIIKQLRMHVYLLDYSCLQPPPSFRVPTAGLFEHLSLLDCFDDQSVDFMSKVVAASGMGDETCLPPSLHYLPPITDHPACLEEARLLMFPAIDNLFAKTRVEPGDVDLLVVNCSGFCPAPSLSGIVVNRYALREDVKSFNLSGMGCGAGAIAVDIARGAMLAGSARCALLVSTEVVSTGWYAGRDRRKLLLNCFFRMGCSAVLLTNRGEAEKQALYKLVRLLRTNRAFDDRGYRAGYRKEDEDGITGFSIERDWFDVAPEVLRANVVALGRTILPASERLRYMVMSVWRAAAGRKGEKGPAVTVDWRKAIQHFCLPASGRVVIEKIGKGLGLGDMEMEAARMTFHRFGNQSSSSMWYQLAYEEAKGRVVEGERVWQVALGSGPKCSTLVWECLRRPPAGKVAAAVKGPWASSIHRYPVTCDGWESKTD</sequence>
<name>A0AAP0BNS4_9ASPA</name>
<organism evidence="7 8">
    <name type="scientific">Platanthera zijinensis</name>
    <dbReference type="NCBI Taxonomy" id="2320716"/>
    <lineage>
        <taxon>Eukaryota</taxon>
        <taxon>Viridiplantae</taxon>
        <taxon>Streptophyta</taxon>
        <taxon>Embryophyta</taxon>
        <taxon>Tracheophyta</taxon>
        <taxon>Spermatophyta</taxon>
        <taxon>Magnoliopsida</taxon>
        <taxon>Liliopsida</taxon>
        <taxon>Asparagales</taxon>
        <taxon>Orchidaceae</taxon>
        <taxon>Orchidoideae</taxon>
        <taxon>Orchideae</taxon>
        <taxon>Orchidinae</taxon>
        <taxon>Platanthera</taxon>
    </lineage>
</organism>
<dbReference type="AlphaFoldDB" id="A0AAP0BNS4"/>
<protein>
    <recommendedName>
        <fullName evidence="4">3-ketoacyl-CoA synthase</fullName>
        <ecNumber evidence="4">2.3.1.-</ecNumber>
    </recommendedName>
</protein>
<dbReference type="InterPro" id="IPR013747">
    <property type="entry name" value="ACP_syn_III_C"/>
</dbReference>
<feature type="domain" description="FAE" evidence="5">
    <location>
        <begin position="88"/>
        <end position="369"/>
    </location>
</feature>
<evidence type="ECO:0000256" key="3">
    <source>
        <dbReference type="ARBA" id="ARBA00023315"/>
    </source>
</evidence>
<accession>A0AAP0BNS4</accession>
<dbReference type="GO" id="GO:0016020">
    <property type="term" value="C:membrane"/>
    <property type="evidence" value="ECO:0007669"/>
    <property type="project" value="InterPro"/>
</dbReference>
<evidence type="ECO:0000313" key="8">
    <source>
        <dbReference type="Proteomes" id="UP001418222"/>
    </source>
</evidence>
<dbReference type="PIRSF" id="PIRSF036417">
    <property type="entry name" value="3-ktacl-CoA_syn"/>
    <property type="match status" value="1"/>
</dbReference>
<proteinExistence type="inferred from homology"/>
<dbReference type="GO" id="GO:0006633">
    <property type="term" value="P:fatty acid biosynthetic process"/>
    <property type="evidence" value="ECO:0007669"/>
    <property type="project" value="InterPro"/>
</dbReference>
<dbReference type="PANTHER" id="PTHR31561">
    <property type="entry name" value="3-KETOACYL-COA SYNTHASE"/>
    <property type="match status" value="1"/>
</dbReference>
<dbReference type="Gene3D" id="3.40.47.10">
    <property type="match status" value="1"/>
</dbReference>
<evidence type="ECO:0000259" key="6">
    <source>
        <dbReference type="Pfam" id="PF08541"/>
    </source>
</evidence>
<keyword evidence="8" id="KW-1185">Reference proteome</keyword>
<evidence type="ECO:0000256" key="1">
    <source>
        <dbReference type="ARBA" id="ARBA00005531"/>
    </source>
</evidence>
<evidence type="ECO:0000256" key="2">
    <source>
        <dbReference type="ARBA" id="ARBA00022679"/>
    </source>
</evidence>
<comment type="caution">
    <text evidence="7">The sequence shown here is derived from an EMBL/GenBank/DDBJ whole genome shotgun (WGS) entry which is preliminary data.</text>
</comment>
<evidence type="ECO:0000259" key="5">
    <source>
        <dbReference type="Pfam" id="PF08392"/>
    </source>
</evidence>
<feature type="domain" description="Beta-ketoacyl-[acyl-carrier-protein] synthase III C-terminal" evidence="6">
    <location>
        <begin position="390"/>
        <end position="472"/>
    </location>
</feature>
<dbReference type="Pfam" id="PF08392">
    <property type="entry name" value="FAE1_CUT1_RppA"/>
    <property type="match status" value="1"/>
</dbReference>
<dbReference type="InterPro" id="IPR016039">
    <property type="entry name" value="Thiolase-like"/>
</dbReference>
<evidence type="ECO:0000256" key="4">
    <source>
        <dbReference type="PIRNR" id="PIRNR036417"/>
    </source>
</evidence>
<dbReference type="EC" id="2.3.1.-" evidence="4"/>
<dbReference type="GO" id="GO:0016747">
    <property type="term" value="F:acyltransferase activity, transferring groups other than amino-acyl groups"/>
    <property type="evidence" value="ECO:0007669"/>
    <property type="project" value="InterPro"/>
</dbReference>
<dbReference type="Pfam" id="PF08541">
    <property type="entry name" value="ACP_syn_III_C"/>
    <property type="match status" value="1"/>
</dbReference>
<dbReference type="InterPro" id="IPR012392">
    <property type="entry name" value="3-ktacl-CoA_syn"/>
</dbReference>
<evidence type="ECO:0000313" key="7">
    <source>
        <dbReference type="EMBL" id="KAK8944613.1"/>
    </source>
</evidence>
<comment type="similarity">
    <text evidence="1 4">Belongs to the thiolase-like superfamily. Chalcone/stilbene synthases family.</text>
</comment>
<dbReference type="Proteomes" id="UP001418222">
    <property type="component" value="Unassembled WGS sequence"/>
</dbReference>
<gene>
    <name evidence="7" type="primary">CUT1</name>
    <name evidence="7" type="ORF">KSP39_PZI008065</name>
</gene>
<dbReference type="CDD" id="cd00831">
    <property type="entry name" value="CHS_like"/>
    <property type="match status" value="1"/>
</dbReference>
<keyword evidence="2 4" id="KW-0808">Transferase</keyword>
<comment type="pathway">
    <text evidence="4">Lipid metabolism; fatty acid biosynthesis.</text>
</comment>
<keyword evidence="3 4" id="KW-0012">Acyltransferase</keyword>
<dbReference type="InterPro" id="IPR013601">
    <property type="entry name" value="FAE1_typ3_polyketide_synth"/>
</dbReference>
<dbReference type="EMBL" id="JBBWWQ010000006">
    <property type="protein sequence ID" value="KAK8944613.1"/>
    <property type="molecule type" value="Genomic_DNA"/>
</dbReference>
<dbReference type="SUPFAM" id="SSF53901">
    <property type="entry name" value="Thiolase-like"/>
    <property type="match status" value="2"/>
</dbReference>